<evidence type="ECO:0008006" key="8">
    <source>
        <dbReference type="Google" id="ProtNLM"/>
    </source>
</evidence>
<gene>
    <name evidence="6" type="ORF">A2717_04195</name>
</gene>
<dbReference type="SUPFAM" id="SSF56655">
    <property type="entry name" value="Carbohydrate phosphatase"/>
    <property type="match status" value="1"/>
</dbReference>
<evidence type="ECO:0000256" key="5">
    <source>
        <dbReference type="PIRSR" id="PIRSR600760-2"/>
    </source>
</evidence>
<dbReference type="AlphaFoldDB" id="A0A1F5N885"/>
<dbReference type="GO" id="GO:0008934">
    <property type="term" value="F:inositol monophosphate 1-phosphatase activity"/>
    <property type="evidence" value="ECO:0007669"/>
    <property type="project" value="TreeGrafter"/>
</dbReference>
<dbReference type="Gene3D" id="3.40.190.80">
    <property type="match status" value="1"/>
</dbReference>
<organism evidence="6 7">
    <name type="scientific">Candidatus Doudnabacteria bacterium RIFCSPHIGHO2_01_FULL_41_86</name>
    <dbReference type="NCBI Taxonomy" id="1817821"/>
    <lineage>
        <taxon>Bacteria</taxon>
        <taxon>Candidatus Doudnaibacteriota</taxon>
    </lineage>
</organism>
<evidence type="ECO:0000256" key="2">
    <source>
        <dbReference type="ARBA" id="ARBA00022723"/>
    </source>
</evidence>
<feature type="binding site" evidence="5">
    <location>
        <position position="206"/>
    </location>
    <ligand>
        <name>Mg(2+)</name>
        <dbReference type="ChEBI" id="CHEBI:18420"/>
        <label>1</label>
        <note>catalytic</note>
    </ligand>
</feature>
<evidence type="ECO:0000256" key="1">
    <source>
        <dbReference type="ARBA" id="ARBA00001946"/>
    </source>
</evidence>
<dbReference type="FunFam" id="3.30.540.10:FF:000003">
    <property type="entry name" value="Inositol-1-monophosphatase"/>
    <property type="match status" value="1"/>
</dbReference>
<evidence type="ECO:0000313" key="7">
    <source>
        <dbReference type="Proteomes" id="UP000177610"/>
    </source>
</evidence>
<dbReference type="InterPro" id="IPR020583">
    <property type="entry name" value="Inositol_monoP_metal-BS"/>
</dbReference>
<dbReference type="Proteomes" id="UP000177610">
    <property type="component" value="Unassembled WGS sequence"/>
</dbReference>
<dbReference type="STRING" id="1817821.A2717_04195"/>
<dbReference type="PROSITE" id="PS00630">
    <property type="entry name" value="IMP_2"/>
    <property type="match status" value="1"/>
</dbReference>
<dbReference type="Gene3D" id="3.30.540.10">
    <property type="entry name" value="Fructose-1,6-Bisphosphatase, subunit A, domain 1"/>
    <property type="match status" value="1"/>
</dbReference>
<evidence type="ECO:0000256" key="4">
    <source>
        <dbReference type="ARBA" id="ARBA00022842"/>
    </source>
</evidence>
<evidence type="ECO:0000313" key="6">
    <source>
        <dbReference type="EMBL" id="OGE73793.1"/>
    </source>
</evidence>
<keyword evidence="2 5" id="KW-0479">Metal-binding</keyword>
<keyword evidence="4 5" id="KW-0460">Magnesium</keyword>
<comment type="caution">
    <text evidence="6">The sequence shown here is derived from an EMBL/GenBank/DDBJ whole genome shotgun (WGS) entry which is preliminary data.</text>
</comment>
<dbReference type="EMBL" id="MFEH01000005">
    <property type="protein sequence ID" value="OGE73793.1"/>
    <property type="molecule type" value="Genomic_DNA"/>
</dbReference>
<name>A0A1F5N885_9BACT</name>
<dbReference type="PANTHER" id="PTHR20854">
    <property type="entry name" value="INOSITOL MONOPHOSPHATASE"/>
    <property type="match status" value="1"/>
</dbReference>
<evidence type="ECO:0000256" key="3">
    <source>
        <dbReference type="ARBA" id="ARBA00022801"/>
    </source>
</evidence>
<feature type="binding site" evidence="5">
    <location>
        <position position="83"/>
    </location>
    <ligand>
        <name>Mg(2+)</name>
        <dbReference type="ChEBI" id="CHEBI:18420"/>
        <label>1</label>
        <note>catalytic</note>
    </ligand>
</feature>
<feature type="binding site" evidence="5">
    <location>
        <position position="81"/>
    </location>
    <ligand>
        <name>Mg(2+)</name>
        <dbReference type="ChEBI" id="CHEBI:18420"/>
        <label>1</label>
        <note>catalytic</note>
    </ligand>
</feature>
<feature type="binding site" evidence="5">
    <location>
        <position position="84"/>
    </location>
    <ligand>
        <name>Mg(2+)</name>
        <dbReference type="ChEBI" id="CHEBI:18420"/>
        <label>1</label>
        <note>catalytic</note>
    </ligand>
</feature>
<dbReference type="GO" id="GO:0046872">
    <property type="term" value="F:metal ion binding"/>
    <property type="evidence" value="ECO:0007669"/>
    <property type="project" value="UniProtKB-KW"/>
</dbReference>
<dbReference type="GO" id="GO:0046854">
    <property type="term" value="P:phosphatidylinositol phosphate biosynthetic process"/>
    <property type="evidence" value="ECO:0007669"/>
    <property type="project" value="InterPro"/>
</dbReference>
<dbReference type="Pfam" id="PF00459">
    <property type="entry name" value="Inositol_P"/>
    <property type="match status" value="1"/>
</dbReference>
<proteinExistence type="predicted"/>
<keyword evidence="3" id="KW-0378">Hydrolase</keyword>
<dbReference type="PRINTS" id="PR00377">
    <property type="entry name" value="IMPHPHTASES"/>
</dbReference>
<dbReference type="PANTHER" id="PTHR20854:SF4">
    <property type="entry name" value="INOSITOL-1-MONOPHOSPHATASE-RELATED"/>
    <property type="match status" value="1"/>
</dbReference>
<dbReference type="GO" id="GO:0007165">
    <property type="term" value="P:signal transduction"/>
    <property type="evidence" value="ECO:0007669"/>
    <property type="project" value="TreeGrafter"/>
</dbReference>
<reference evidence="6 7" key="1">
    <citation type="journal article" date="2016" name="Nat. Commun.">
        <title>Thousands of microbial genomes shed light on interconnected biogeochemical processes in an aquifer system.</title>
        <authorList>
            <person name="Anantharaman K."/>
            <person name="Brown C.T."/>
            <person name="Hug L.A."/>
            <person name="Sharon I."/>
            <person name="Castelle C.J."/>
            <person name="Probst A.J."/>
            <person name="Thomas B.C."/>
            <person name="Singh A."/>
            <person name="Wilkins M.J."/>
            <person name="Karaoz U."/>
            <person name="Brodie E.L."/>
            <person name="Williams K.H."/>
            <person name="Hubbard S.S."/>
            <person name="Banfield J.F."/>
        </authorList>
    </citation>
    <scope>NUCLEOTIDE SEQUENCE [LARGE SCALE GENOMIC DNA]</scope>
</reference>
<accession>A0A1F5N885</accession>
<dbReference type="GO" id="GO:0006020">
    <property type="term" value="P:inositol metabolic process"/>
    <property type="evidence" value="ECO:0007669"/>
    <property type="project" value="TreeGrafter"/>
</dbReference>
<feature type="binding site" evidence="5">
    <location>
        <position position="65"/>
    </location>
    <ligand>
        <name>Mg(2+)</name>
        <dbReference type="ChEBI" id="CHEBI:18420"/>
        <label>1</label>
        <note>catalytic</note>
    </ligand>
</feature>
<dbReference type="PROSITE" id="PS00629">
    <property type="entry name" value="IMP_1"/>
    <property type="match status" value="1"/>
</dbReference>
<protein>
    <recommendedName>
        <fullName evidence="8">Inositol-phosphate phosphatase</fullName>
    </recommendedName>
</protein>
<dbReference type="InterPro" id="IPR020550">
    <property type="entry name" value="Inositol_monophosphatase_CS"/>
</dbReference>
<sequence>MSKYLEVGIEAAKNAEKIILEYLSPDIKISLKSDNSPVTIADQLAEKTIVETIKKIFPDHSFLGEELGQQNNNTEYTWIIDPIDGTKDYSRGIPLFGTLISLFHNNEVILGVSNLPLMKELMYAEKGKGAFVNRKPVSVSKVRNLEESYVTFGNFNYFVDKGYLDNLSNITRKARGRRGSGDCWMYHLLAQGKLEVIMEAKTNIWDIAAPSLIVTEAGGKVTDFDGNPIKKNTTNILASNGFLHEEILAELKRKR</sequence>
<dbReference type="InterPro" id="IPR000760">
    <property type="entry name" value="Inositol_monophosphatase-like"/>
</dbReference>
<comment type="cofactor">
    <cofactor evidence="1 5">
        <name>Mg(2+)</name>
        <dbReference type="ChEBI" id="CHEBI:18420"/>
    </cofactor>
</comment>